<feature type="transmembrane region" description="Helical" evidence="6">
    <location>
        <begin position="156"/>
        <end position="176"/>
    </location>
</feature>
<gene>
    <name evidence="8" type="ORF">G4Z16_01620</name>
</gene>
<evidence type="ECO:0000256" key="2">
    <source>
        <dbReference type="ARBA" id="ARBA00022448"/>
    </source>
</evidence>
<feature type="transmembrane region" description="Helical" evidence="6">
    <location>
        <begin position="319"/>
        <end position="336"/>
    </location>
</feature>
<dbReference type="FunFam" id="1.20.1250.20:FF:000018">
    <property type="entry name" value="MFS transporter permease"/>
    <property type="match status" value="1"/>
</dbReference>
<dbReference type="PANTHER" id="PTHR43791">
    <property type="entry name" value="PERMEASE-RELATED"/>
    <property type="match status" value="1"/>
</dbReference>
<evidence type="ECO:0000256" key="5">
    <source>
        <dbReference type="ARBA" id="ARBA00023136"/>
    </source>
</evidence>
<name>A0A7T1T2Q5_9ACTN</name>
<dbReference type="GO" id="GO:0005886">
    <property type="term" value="C:plasma membrane"/>
    <property type="evidence" value="ECO:0007669"/>
    <property type="project" value="UniProtKB-SubCell"/>
</dbReference>
<reference evidence="9" key="1">
    <citation type="submission" date="2020-02" db="EMBL/GenBank/DDBJ databases">
        <title>Streptomyces sp. ASO4wet.</title>
        <authorList>
            <person name="Risdian C."/>
            <person name="Landwehr W."/>
            <person name="Schupp P."/>
            <person name="Wink J."/>
        </authorList>
    </citation>
    <scope>NUCLEOTIDE SEQUENCE [LARGE SCALE GENOMIC DNA]</scope>
    <source>
        <strain evidence="9">ASO4wet</strain>
    </source>
</reference>
<feature type="transmembrane region" description="Helical" evidence="6">
    <location>
        <begin position="370"/>
        <end position="397"/>
    </location>
</feature>
<feature type="transmembrane region" description="Helical" evidence="6">
    <location>
        <begin position="409"/>
        <end position="429"/>
    </location>
</feature>
<feature type="transmembrane region" description="Helical" evidence="6">
    <location>
        <begin position="342"/>
        <end position="363"/>
    </location>
</feature>
<keyword evidence="5 6" id="KW-0472">Membrane</keyword>
<dbReference type="AlphaFoldDB" id="A0A7T1T2Q5"/>
<feature type="domain" description="Major facilitator superfamily (MFS) profile" evidence="7">
    <location>
        <begin position="28"/>
        <end position="433"/>
    </location>
</feature>
<dbReference type="PROSITE" id="PS50850">
    <property type="entry name" value="MFS"/>
    <property type="match status" value="1"/>
</dbReference>
<feature type="transmembrane region" description="Helical" evidence="6">
    <location>
        <begin position="254"/>
        <end position="274"/>
    </location>
</feature>
<proteinExistence type="predicted"/>
<keyword evidence="3 6" id="KW-0812">Transmembrane</keyword>
<dbReference type="Gene3D" id="1.20.1250.20">
    <property type="entry name" value="MFS general substrate transporter like domains"/>
    <property type="match status" value="2"/>
</dbReference>
<keyword evidence="2" id="KW-0813">Transport</keyword>
<keyword evidence="4 6" id="KW-1133">Transmembrane helix</keyword>
<evidence type="ECO:0000259" key="7">
    <source>
        <dbReference type="PROSITE" id="PS50850"/>
    </source>
</evidence>
<dbReference type="RefSeq" id="WP_197348808.1">
    <property type="nucleotide sequence ID" value="NZ_CP048882.1"/>
</dbReference>
<keyword evidence="9" id="KW-1185">Reference proteome</keyword>
<dbReference type="KEGG" id="sbat:G4Z16_01620"/>
<feature type="transmembrane region" description="Helical" evidence="6">
    <location>
        <begin position="94"/>
        <end position="114"/>
    </location>
</feature>
<evidence type="ECO:0000256" key="1">
    <source>
        <dbReference type="ARBA" id="ARBA00004651"/>
    </source>
</evidence>
<dbReference type="Proteomes" id="UP000595046">
    <property type="component" value="Chromosome"/>
</dbReference>
<evidence type="ECO:0000256" key="3">
    <source>
        <dbReference type="ARBA" id="ARBA00022692"/>
    </source>
</evidence>
<evidence type="ECO:0000256" key="4">
    <source>
        <dbReference type="ARBA" id="ARBA00022989"/>
    </source>
</evidence>
<evidence type="ECO:0000313" key="8">
    <source>
        <dbReference type="EMBL" id="QPP05302.1"/>
    </source>
</evidence>
<feature type="transmembrane region" description="Helical" evidence="6">
    <location>
        <begin position="188"/>
        <end position="208"/>
    </location>
</feature>
<protein>
    <submittedName>
        <fullName evidence="8">MFS transporter</fullName>
    </submittedName>
</protein>
<feature type="transmembrane region" description="Helical" evidence="6">
    <location>
        <begin position="24"/>
        <end position="41"/>
    </location>
</feature>
<comment type="subcellular location">
    <subcellularLocation>
        <location evidence="1">Cell membrane</location>
        <topology evidence="1">Multi-pass membrane protein</topology>
    </subcellularLocation>
</comment>
<evidence type="ECO:0000313" key="9">
    <source>
        <dbReference type="Proteomes" id="UP000595046"/>
    </source>
</evidence>
<sequence length="439" mass="47315">MTVEYTATTPTEDPDLERRAFRRLGIRLFPLLVLTLFVNFMDRANLGVVASPMSDDLNLSGSAFGLAAGLFYLGYLLCEVPSNVALNKFGARIWIARIMITWGILTICLMFVAGPVSLNILRFLLGAAEAGLFPGIILYLTYWCPGRLFARAYSTFQVAVPVGLALTSLITSAILLMHDVLGMAGWRWVFLIEGLPAVLLGILVFVVLPNGPKDAKWLRQDEREYLLKHAQAARPDDAHRRGALAEVMRSRLTWVHAGLYFCMIIGFWTITYWLPTVVQEHFEVDAVSSGLISAVPWAFTAVAMVAVGISSTRTNDVRWHMIGCLVVGGLALLGSTLVDSPILALVLLCLAAAGTQAASPLFWARTSAVFAGALAAVAIAFINSLGNISGLVGPYVLGLLTDLTGDTRLGLVVMSCFILVAALLTSVIIRSPAASGKDL</sequence>
<evidence type="ECO:0000256" key="6">
    <source>
        <dbReference type="SAM" id="Phobius"/>
    </source>
</evidence>
<dbReference type="InterPro" id="IPR036259">
    <property type="entry name" value="MFS_trans_sf"/>
</dbReference>
<dbReference type="Pfam" id="PF07690">
    <property type="entry name" value="MFS_1"/>
    <property type="match status" value="1"/>
</dbReference>
<dbReference type="EMBL" id="CP048882">
    <property type="protein sequence ID" value="QPP05302.1"/>
    <property type="molecule type" value="Genomic_DNA"/>
</dbReference>
<feature type="transmembrane region" description="Helical" evidence="6">
    <location>
        <begin position="61"/>
        <end position="82"/>
    </location>
</feature>
<dbReference type="GO" id="GO:0022857">
    <property type="term" value="F:transmembrane transporter activity"/>
    <property type="evidence" value="ECO:0007669"/>
    <property type="project" value="InterPro"/>
</dbReference>
<feature type="transmembrane region" description="Helical" evidence="6">
    <location>
        <begin position="120"/>
        <end position="144"/>
    </location>
</feature>
<dbReference type="InterPro" id="IPR011701">
    <property type="entry name" value="MFS"/>
</dbReference>
<dbReference type="CDD" id="cd17319">
    <property type="entry name" value="MFS_ExuT_GudP_like"/>
    <property type="match status" value="1"/>
</dbReference>
<organism evidence="8 9">
    <name type="scientific">Streptomyces bathyalis</name>
    <dbReference type="NCBI Taxonomy" id="2710756"/>
    <lineage>
        <taxon>Bacteria</taxon>
        <taxon>Bacillati</taxon>
        <taxon>Actinomycetota</taxon>
        <taxon>Actinomycetes</taxon>
        <taxon>Kitasatosporales</taxon>
        <taxon>Streptomycetaceae</taxon>
        <taxon>Streptomyces</taxon>
    </lineage>
</organism>
<accession>A0A7T1T2Q5</accession>
<dbReference type="InterPro" id="IPR020846">
    <property type="entry name" value="MFS_dom"/>
</dbReference>
<dbReference type="PANTHER" id="PTHR43791:SF36">
    <property type="entry name" value="TRANSPORTER, PUTATIVE (AFU_ORTHOLOGUE AFUA_6G08340)-RELATED"/>
    <property type="match status" value="1"/>
</dbReference>
<dbReference type="SUPFAM" id="SSF103473">
    <property type="entry name" value="MFS general substrate transporter"/>
    <property type="match status" value="1"/>
</dbReference>
<feature type="transmembrane region" description="Helical" evidence="6">
    <location>
        <begin position="286"/>
        <end position="307"/>
    </location>
</feature>